<evidence type="ECO:0000313" key="2">
    <source>
        <dbReference type="EMBL" id="KAL2613001.1"/>
    </source>
</evidence>
<feature type="region of interest" description="Disordered" evidence="1">
    <location>
        <begin position="1"/>
        <end position="20"/>
    </location>
</feature>
<dbReference type="EMBL" id="JBHFFA010000007">
    <property type="protein sequence ID" value="KAL2613001.1"/>
    <property type="molecule type" value="Genomic_DNA"/>
</dbReference>
<organism evidence="2 3">
    <name type="scientific">Riccia fluitans</name>
    <dbReference type="NCBI Taxonomy" id="41844"/>
    <lineage>
        <taxon>Eukaryota</taxon>
        <taxon>Viridiplantae</taxon>
        <taxon>Streptophyta</taxon>
        <taxon>Embryophyta</taxon>
        <taxon>Marchantiophyta</taxon>
        <taxon>Marchantiopsida</taxon>
        <taxon>Marchantiidae</taxon>
        <taxon>Marchantiales</taxon>
        <taxon>Ricciaceae</taxon>
        <taxon>Riccia</taxon>
    </lineage>
</organism>
<proteinExistence type="predicted"/>
<gene>
    <name evidence="2" type="ORF">R1flu_024693</name>
</gene>
<evidence type="ECO:0008006" key="4">
    <source>
        <dbReference type="Google" id="ProtNLM"/>
    </source>
</evidence>
<comment type="caution">
    <text evidence="2">The sequence shown here is derived from an EMBL/GenBank/DDBJ whole genome shotgun (WGS) entry which is preliminary data.</text>
</comment>
<reference evidence="2 3" key="1">
    <citation type="submission" date="2024-09" db="EMBL/GenBank/DDBJ databases">
        <title>Chromosome-scale assembly of Riccia fluitans.</title>
        <authorList>
            <person name="Paukszto L."/>
            <person name="Sawicki J."/>
            <person name="Karawczyk K."/>
            <person name="Piernik-Szablinska J."/>
            <person name="Szczecinska M."/>
            <person name="Mazdziarz M."/>
        </authorList>
    </citation>
    <scope>NUCLEOTIDE SEQUENCE [LARGE SCALE GENOMIC DNA]</scope>
    <source>
        <strain evidence="2">Rf_01</strain>
        <tissue evidence="2">Aerial parts of the thallus</tissue>
    </source>
</reference>
<protein>
    <recommendedName>
        <fullName evidence="4">CRM domain-containing protein</fullName>
    </recommendedName>
</protein>
<dbReference type="AlphaFoldDB" id="A0ABD1XYP8"/>
<dbReference type="Proteomes" id="UP001605036">
    <property type="component" value="Unassembled WGS sequence"/>
</dbReference>
<evidence type="ECO:0000313" key="3">
    <source>
        <dbReference type="Proteomes" id="UP001605036"/>
    </source>
</evidence>
<keyword evidence="3" id="KW-1185">Reference proteome</keyword>
<name>A0ABD1XYP8_9MARC</name>
<accession>A0ABD1XYP8</accession>
<sequence length="96" mass="10526">MGTGGEARGTQEADKKIRQRVKVARRKGKELEDELKTMLAGPDFTIIGVHSMRALKKEALESLKGELALKSQTLVYGSKISGLHLFRGPRHTLPGT</sequence>
<evidence type="ECO:0000256" key="1">
    <source>
        <dbReference type="SAM" id="MobiDB-lite"/>
    </source>
</evidence>